<comment type="caution">
    <text evidence="7">The sequence shown here is derived from an EMBL/GenBank/DDBJ whole genome shotgun (WGS) entry which is preliminary data.</text>
</comment>
<dbReference type="PANTHER" id="PTHR34220:SF7">
    <property type="entry name" value="SENSOR HISTIDINE KINASE YPDA"/>
    <property type="match status" value="1"/>
</dbReference>
<proteinExistence type="predicted"/>
<dbReference type="InterPro" id="IPR036890">
    <property type="entry name" value="HATPase_C_sf"/>
</dbReference>
<name>A0ABT1Z6Q2_9ACTN</name>
<gene>
    <name evidence="7" type="ORF">NVS32_02725</name>
</gene>
<feature type="domain" description="Histidine kinase" evidence="6">
    <location>
        <begin position="332"/>
        <end position="438"/>
    </location>
</feature>
<dbReference type="PANTHER" id="PTHR34220">
    <property type="entry name" value="SENSOR HISTIDINE KINASE YPDA"/>
    <property type="match status" value="1"/>
</dbReference>
<keyword evidence="5" id="KW-1133">Transmembrane helix</keyword>
<feature type="transmembrane region" description="Helical" evidence="5">
    <location>
        <begin position="12"/>
        <end position="34"/>
    </location>
</feature>
<keyword evidence="4" id="KW-0902">Two-component regulatory system</keyword>
<keyword evidence="8" id="KW-1185">Reference proteome</keyword>
<organism evidence="7 8">
    <name type="scientific">Tractidigestivibacter montrealensis</name>
    <dbReference type="NCBI Taxonomy" id="2972466"/>
    <lineage>
        <taxon>Bacteria</taxon>
        <taxon>Bacillati</taxon>
        <taxon>Actinomycetota</taxon>
        <taxon>Coriobacteriia</taxon>
        <taxon>Coriobacteriales</taxon>
        <taxon>Atopobiaceae</taxon>
        <taxon>Tractidigestivibacter</taxon>
    </lineage>
</organism>
<keyword evidence="5" id="KW-0472">Membrane</keyword>
<dbReference type="Pfam" id="PF06580">
    <property type="entry name" value="His_kinase"/>
    <property type="match status" value="1"/>
</dbReference>
<evidence type="ECO:0000256" key="4">
    <source>
        <dbReference type="ARBA" id="ARBA00023012"/>
    </source>
</evidence>
<reference evidence="7 8" key="1">
    <citation type="submission" date="2022-08" db="EMBL/GenBank/DDBJ databases">
        <title>Tractidigestivibacter montrealensis type strain KD21.</title>
        <authorList>
            <person name="Diop K."/>
            <person name="Richard C."/>
            <person name="Routy B."/>
        </authorList>
    </citation>
    <scope>NUCLEOTIDE SEQUENCE [LARGE SCALE GENOMIC DNA]</scope>
    <source>
        <strain evidence="7 8">KD21</strain>
    </source>
</reference>
<evidence type="ECO:0000256" key="3">
    <source>
        <dbReference type="ARBA" id="ARBA00022777"/>
    </source>
</evidence>
<evidence type="ECO:0000256" key="1">
    <source>
        <dbReference type="ARBA" id="ARBA00000085"/>
    </source>
</evidence>
<protein>
    <recommendedName>
        <fullName evidence="2">histidine kinase</fullName>
        <ecNumber evidence="2">2.7.13.3</ecNumber>
    </recommendedName>
</protein>
<feature type="transmembrane region" description="Helical" evidence="5">
    <location>
        <begin position="40"/>
        <end position="62"/>
    </location>
</feature>
<accession>A0ABT1Z6Q2</accession>
<dbReference type="InterPro" id="IPR050640">
    <property type="entry name" value="Bact_2-comp_sensor_kinase"/>
</dbReference>
<dbReference type="EC" id="2.7.13.3" evidence="2"/>
<dbReference type="InterPro" id="IPR010559">
    <property type="entry name" value="Sig_transdc_His_kin_internal"/>
</dbReference>
<dbReference type="PROSITE" id="PS50109">
    <property type="entry name" value="HIS_KIN"/>
    <property type="match status" value="1"/>
</dbReference>
<dbReference type="PRINTS" id="PR00344">
    <property type="entry name" value="BCTRLSENSOR"/>
</dbReference>
<dbReference type="SUPFAM" id="SSF55874">
    <property type="entry name" value="ATPase domain of HSP90 chaperone/DNA topoisomerase II/histidine kinase"/>
    <property type="match status" value="1"/>
</dbReference>
<evidence type="ECO:0000313" key="8">
    <source>
        <dbReference type="Proteomes" id="UP001204320"/>
    </source>
</evidence>
<dbReference type="InterPro" id="IPR005467">
    <property type="entry name" value="His_kinase_dom"/>
</dbReference>
<keyword evidence="3 7" id="KW-0808">Transferase</keyword>
<dbReference type="InterPro" id="IPR003594">
    <property type="entry name" value="HATPase_dom"/>
</dbReference>
<keyword evidence="5" id="KW-0812">Transmembrane</keyword>
<dbReference type="Proteomes" id="UP001204320">
    <property type="component" value="Unassembled WGS sequence"/>
</dbReference>
<comment type="catalytic activity">
    <reaction evidence="1">
        <text>ATP + protein L-histidine = ADP + protein N-phospho-L-histidine.</text>
        <dbReference type="EC" id="2.7.13.3"/>
    </reaction>
</comment>
<evidence type="ECO:0000256" key="5">
    <source>
        <dbReference type="SAM" id="Phobius"/>
    </source>
</evidence>
<dbReference type="EMBL" id="JANSKA010000001">
    <property type="protein sequence ID" value="MCR9035867.1"/>
    <property type="molecule type" value="Genomic_DNA"/>
</dbReference>
<keyword evidence="3 7" id="KW-0418">Kinase</keyword>
<dbReference type="Gene3D" id="3.30.565.10">
    <property type="entry name" value="Histidine kinase-like ATPase, C-terminal domain"/>
    <property type="match status" value="1"/>
</dbReference>
<dbReference type="Pfam" id="PF02518">
    <property type="entry name" value="HATPase_c"/>
    <property type="match status" value="1"/>
</dbReference>
<evidence type="ECO:0000259" key="6">
    <source>
        <dbReference type="PROSITE" id="PS50109"/>
    </source>
</evidence>
<dbReference type="SMART" id="SM00387">
    <property type="entry name" value="HATPase_c"/>
    <property type="match status" value="1"/>
</dbReference>
<sequence length="447" mass="48269">MSNDNSASLSPSVINIALSAVTAFLLLLVAWGVAEGNVTASMLAGAGLAVVIVAFGTINLVPDTMRAEATERTLAIASETLRSCNHGLTPDNAARICRLLLPETAAVGIAVTNTKKVLAYEGEHSVGTPAGSENTVPTLEVLESKRMETFVSMDDGDQTTRHFNLVQNRSGRAFGIIVPLLVQDEPMGTIKLYYRSGTDIDRTQLAIAKGFGELLSTQLSSYELDRQAELLARAEIKALQAQINPHFLFNTLNTIASLTRTDPTKARDLLREFSIFYRRTLEGSDQLIPLSRELEQTRRYLKIEKARFGEDRILEEEFVEPGCESLPVPSFLVQPIVENSVRHAMREEGALHIDIHVAVDGNDVLVAVADDGLGMDQKTADRLLAAASKPSGEEKGTGIALKNVAERVERFYGTGSGVEIISKPGEGTCVTLRLGEAALTLHNGSKG</sequence>
<evidence type="ECO:0000256" key="2">
    <source>
        <dbReference type="ARBA" id="ARBA00012438"/>
    </source>
</evidence>
<dbReference type="RefSeq" id="WP_258498544.1">
    <property type="nucleotide sequence ID" value="NZ_JANSKA010000001.1"/>
</dbReference>
<dbReference type="GO" id="GO:0016301">
    <property type="term" value="F:kinase activity"/>
    <property type="evidence" value="ECO:0007669"/>
    <property type="project" value="UniProtKB-KW"/>
</dbReference>
<evidence type="ECO:0000313" key="7">
    <source>
        <dbReference type="EMBL" id="MCR9035867.1"/>
    </source>
</evidence>
<dbReference type="InterPro" id="IPR004358">
    <property type="entry name" value="Sig_transdc_His_kin-like_C"/>
</dbReference>